<dbReference type="PROSITE" id="PS51257">
    <property type="entry name" value="PROKAR_LIPOPROTEIN"/>
    <property type="match status" value="1"/>
</dbReference>
<dbReference type="Pfam" id="PF00877">
    <property type="entry name" value="NLPC_P60"/>
    <property type="match status" value="1"/>
</dbReference>
<proteinExistence type="inferred from homology"/>
<dbReference type="InterPro" id="IPR038765">
    <property type="entry name" value="Papain-like_cys_pep_sf"/>
</dbReference>
<feature type="domain" description="NlpC/P60" evidence="7">
    <location>
        <begin position="253"/>
        <end position="381"/>
    </location>
</feature>
<evidence type="ECO:0000313" key="9">
    <source>
        <dbReference type="Proteomes" id="UP001181313"/>
    </source>
</evidence>
<keyword evidence="3" id="KW-0378">Hydrolase</keyword>
<feature type="region of interest" description="Disordered" evidence="5">
    <location>
        <begin position="197"/>
        <end position="238"/>
    </location>
</feature>
<gene>
    <name evidence="8" type="ORF">ROS62_29905</name>
</gene>
<dbReference type="PROSITE" id="PS51935">
    <property type="entry name" value="NLPC_P60"/>
    <property type="match status" value="1"/>
</dbReference>
<comment type="caution">
    <text evidence="8">The sequence shown here is derived from an EMBL/GenBank/DDBJ whole genome shotgun (WGS) entry which is preliminary data.</text>
</comment>
<evidence type="ECO:0000256" key="5">
    <source>
        <dbReference type="SAM" id="MobiDB-lite"/>
    </source>
</evidence>
<sequence length="381" mass="38815">MKKTTGAVVGLFASGPLLLAVPVLAIGAGTASASCSTGGTQAVDTSAVAAQVKAILDGGGKGTVSVQGLDDPAEQIPNAKTIQATGVAMNIPARGQIMALATALQESGLRNLTYGDRDSLGLFQQRPSQGWGTANEILDPVHASTMFYEALEKVSGWQSLSVTQAAQAVQRSGFPEAYAKWEPLATALQQAIEPLLSKADGTSPSPSPSGSDSTASPPPSTAGGCTAGGDGTDFGTIPPGAVPAGYKIPADAAPEVQTAIRWALGQLGTPYQWGGNCTDSHGSDPLGRCDCSSLMQQAYRAAGVALSRTTYTQVKEGKPVSVDALQPGDLVFTEGTAKVPEHVGMVVGQGLIVNAPHTGDVVRLATLASWKPQILAARRVV</sequence>
<dbReference type="PANTHER" id="PTHR47359">
    <property type="entry name" value="PEPTIDOGLYCAN DL-ENDOPEPTIDASE CWLO"/>
    <property type="match status" value="1"/>
</dbReference>
<dbReference type="InterPro" id="IPR051794">
    <property type="entry name" value="PG_Endopeptidase_C40"/>
</dbReference>
<dbReference type="EMBL" id="JAVSGH010000075">
    <property type="protein sequence ID" value="MDT3728857.1"/>
    <property type="molecule type" value="Genomic_DNA"/>
</dbReference>
<dbReference type="SUPFAM" id="SSF54001">
    <property type="entry name" value="Cysteine proteinases"/>
    <property type="match status" value="1"/>
</dbReference>
<dbReference type="Proteomes" id="UP001181313">
    <property type="component" value="Unassembled WGS sequence"/>
</dbReference>
<comment type="similarity">
    <text evidence="1">Belongs to the peptidase C40 family.</text>
</comment>
<feature type="signal peptide" evidence="6">
    <location>
        <begin position="1"/>
        <end position="25"/>
    </location>
</feature>
<dbReference type="RefSeq" id="WP_093554493.1">
    <property type="nucleotide sequence ID" value="NZ_JAVSGH010000075.1"/>
</dbReference>
<dbReference type="PANTHER" id="PTHR47359:SF3">
    <property type="entry name" value="NLP_P60 DOMAIN-CONTAINING PROTEIN-RELATED"/>
    <property type="match status" value="1"/>
</dbReference>
<evidence type="ECO:0000313" key="8">
    <source>
        <dbReference type="EMBL" id="MDT3728857.1"/>
    </source>
</evidence>
<dbReference type="InterPro" id="IPR000064">
    <property type="entry name" value="NLP_P60_dom"/>
</dbReference>
<evidence type="ECO:0000256" key="3">
    <source>
        <dbReference type="ARBA" id="ARBA00022801"/>
    </source>
</evidence>
<evidence type="ECO:0000259" key="7">
    <source>
        <dbReference type="PROSITE" id="PS51935"/>
    </source>
</evidence>
<evidence type="ECO:0000256" key="4">
    <source>
        <dbReference type="ARBA" id="ARBA00022807"/>
    </source>
</evidence>
<protein>
    <submittedName>
        <fullName evidence="8">C40 family peptidase</fullName>
    </submittedName>
</protein>
<keyword evidence="2" id="KW-0645">Protease</keyword>
<evidence type="ECO:0000256" key="6">
    <source>
        <dbReference type="SAM" id="SignalP"/>
    </source>
</evidence>
<evidence type="ECO:0000256" key="2">
    <source>
        <dbReference type="ARBA" id="ARBA00022670"/>
    </source>
</evidence>
<accession>A0ABU3I7W8</accession>
<keyword evidence="9" id="KW-1185">Reference proteome</keyword>
<evidence type="ECO:0000256" key="1">
    <source>
        <dbReference type="ARBA" id="ARBA00007074"/>
    </source>
</evidence>
<feature type="chain" id="PRO_5047022647" evidence="6">
    <location>
        <begin position="26"/>
        <end position="381"/>
    </location>
</feature>
<dbReference type="Gene3D" id="3.90.1720.10">
    <property type="entry name" value="endopeptidase domain like (from Nostoc punctiforme)"/>
    <property type="match status" value="1"/>
</dbReference>
<feature type="compositionally biased region" description="Low complexity" evidence="5">
    <location>
        <begin position="199"/>
        <end position="215"/>
    </location>
</feature>
<keyword evidence="4" id="KW-0788">Thiol protease</keyword>
<organism evidence="8 9">
    <name type="scientific">Streptomyces althioticus subsp. attaecolombicae</name>
    <dbReference type="NCBI Taxonomy" id="3075534"/>
    <lineage>
        <taxon>Bacteria</taxon>
        <taxon>Bacillati</taxon>
        <taxon>Actinomycetota</taxon>
        <taxon>Actinomycetes</taxon>
        <taxon>Kitasatosporales</taxon>
        <taxon>Streptomycetaceae</taxon>
        <taxon>Streptomyces</taxon>
        <taxon>Streptomyces althioticus group</taxon>
    </lineage>
</organism>
<reference evidence="8" key="1">
    <citation type="submission" date="2024-05" db="EMBL/GenBank/DDBJ databases">
        <title>30 novel species of actinomycetes from the DSMZ collection.</title>
        <authorList>
            <person name="Nouioui I."/>
        </authorList>
    </citation>
    <scope>NUCLEOTIDE SEQUENCE</scope>
    <source>
        <strain evidence="8">DSM 41972</strain>
    </source>
</reference>
<keyword evidence="6" id="KW-0732">Signal</keyword>
<name>A0ABU3I7W8_9ACTN</name>